<dbReference type="GO" id="GO:0031146">
    <property type="term" value="P:SCF-dependent proteasomal ubiquitin-dependent protein catabolic process"/>
    <property type="evidence" value="ECO:0007669"/>
    <property type="project" value="TreeGrafter"/>
</dbReference>
<dbReference type="InterPro" id="IPR001810">
    <property type="entry name" value="F-box_dom"/>
</dbReference>
<dbReference type="SUPFAM" id="SSF81383">
    <property type="entry name" value="F-box domain"/>
    <property type="match status" value="2"/>
</dbReference>
<dbReference type="SMART" id="SM00256">
    <property type="entry name" value="FBOX"/>
    <property type="match status" value="2"/>
</dbReference>
<dbReference type="GO" id="GO:0005737">
    <property type="term" value="C:cytoplasm"/>
    <property type="evidence" value="ECO:0007669"/>
    <property type="project" value="TreeGrafter"/>
</dbReference>
<feature type="domain" description="F-box" evidence="1">
    <location>
        <begin position="1"/>
        <end position="44"/>
    </location>
</feature>
<evidence type="ECO:0000259" key="1">
    <source>
        <dbReference type="PROSITE" id="PS50181"/>
    </source>
</evidence>
<dbReference type="Proteomes" id="UP000504606">
    <property type="component" value="Unplaced"/>
</dbReference>
<dbReference type="CDD" id="cd09917">
    <property type="entry name" value="F-box_SF"/>
    <property type="match status" value="1"/>
</dbReference>
<gene>
    <name evidence="3" type="primary">LOC127751798</name>
</gene>
<dbReference type="PANTHER" id="PTHR12874:SF9">
    <property type="entry name" value="F-BOX ONLY PROTEIN 48"/>
    <property type="match status" value="1"/>
</dbReference>
<dbReference type="SUPFAM" id="SSF52047">
    <property type="entry name" value="RNI-like"/>
    <property type="match status" value="1"/>
</dbReference>
<dbReference type="Gene3D" id="1.20.1280.50">
    <property type="match status" value="2"/>
</dbReference>
<dbReference type="OrthoDB" id="10257471at2759"/>
<dbReference type="GeneID" id="127751798"/>
<protein>
    <submittedName>
        <fullName evidence="3">Uncharacterized protein LOC127751798</fullName>
    </submittedName>
</protein>
<evidence type="ECO:0000313" key="2">
    <source>
        <dbReference type="Proteomes" id="UP000504606"/>
    </source>
</evidence>
<sequence length="526" mass="57964">MEKLPKSALVTVMQHLTATDLLTCRLVSKSLGALALQPEVWRHQEVAAVRGGRREPCLCAVLRVAPCLGEVVVNETFRKPHIRALSRTKCPVAVVVIHLYQDTRNAREAAQVIRNQQALGRLRRVELKCNVNLGRLSGVDKLIRTLLAATSALEELVVTGGVPYTLCPIEPVPHGPSLKRFTFSSSPGNPLSRPLVEAVLAGHADTLEEVDLGFSGEAPISASTSRLLAKVTNLRKLKCQMMQGMEAVAACEKLTDLSILAYSDQCHRGAVKFITQAQQLTRVNLDYRDLEGNPVIGKALGQALVTSRSRARLEELSIGCLSLPTPLSPLPALQQLNIMYPPKDGDELRLLLAVTPATAPALRKLVLQVDFWRKCAHSWMHNDAVQKALALNPSLHIQVGVYDAAQLRNKVVAVEGTSMEHLPTELLEKVMGHLAVRDLLALRLVCKRLGDVAVRPRVWRHRRLDLASAPAKPCACVVLRVAPRLRRMQLYAGSDKYHTRALVETNCAVDEVVLHLCQQEWQDTQQ</sequence>
<proteinExistence type="predicted"/>
<feature type="non-terminal residue" evidence="3">
    <location>
        <position position="526"/>
    </location>
</feature>
<dbReference type="InterPro" id="IPR036047">
    <property type="entry name" value="F-box-like_dom_sf"/>
</dbReference>
<dbReference type="RefSeq" id="XP_052131838.1">
    <property type="nucleotide sequence ID" value="XM_052275878.1"/>
</dbReference>
<dbReference type="AlphaFoldDB" id="A0A9C6XA42"/>
<dbReference type="PROSITE" id="PS50181">
    <property type="entry name" value="FBOX"/>
    <property type="match status" value="2"/>
</dbReference>
<evidence type="ECO:0000313" key="3">
    <source>
        <dbReference type="RefSeq" id="XP_052131838.1"/>
    </source>
</evidence>
<dbReference type="Pfam" id="PF12937">
    <property type="entry name" value="F-box-like"/>
    <property type="match status" value="2"/>
</dbReference>
<feature type="domain" description="F-box" evidence="1">
    <location>
        <begin position="416"/>
        <end position="462"/>
    </location>
</feature>
<reference evidence="3" key="1">
    <citation type="submission" date="2025-08" db="UniProtKB">
        <authorList>
            <consortium name="RefSeq"/>
        </authorList>
    </citation>
    <scope>IDENTIFICATION</scope>
    <source>
        <tissue evidence="3">Whole organism</tissue>
    </source>
</reference>
<dbReference type="KEGG" id="foc:127751798"/>
<dbReference type="PANTHER" id="PTHR12874">
    <property type="entry name" value="F-BOX ONLY PROTEIN 48-RELATED"/>
    <property type="match status" value="1"/>
</dbReference>
<organism evidence="2 3">
    <name type="scientific">Frankliniella occidentalis</name>
    <name type="common">Western flower thrips</name>
    <name type="synonym">Euthrips occidentalis</name>
    <dbReference type="NCBI Taxonomy" id="133901"/>
    <lineage>
        <taxon>Eukaryota</taxon>
        <taxon>Metazoa</taxon>
        <taxon>Ecdysozoa</taxon>
        <taxon>Arthropoda</taxon>
        <taxon>Hexapoda</taxon>
        <taxon>Insecta</taxon>
        <taxon>Pterygota</taxon>
        <taxon>Neoptera</taxon>
        <taxon>Paraneoptera</taxon>
        <taxon>Thysanoptera</taxon>
        <taxon>Terebrantia</taxon>
        <taxon>Thripoidea</taxon>
        <taxon>Thripidae</taxon>
        <taxon>Frankliniella</taxon>
    </lineage>
</organism>
<accession>A0A9C6XA42</accession>
<dbReference type="GO" id="GO:0019005">
    <property type="term" value="C:SCF ubiquitin ligase complex"/>
    <property type="evidence" value="ECO:0007669"/>
    <property type="project" value="TreeGrafter"/>
</dbReference>
<dbReference type="Gene3D" id="3.80.10.10">
    <property type="entry name" value="Ribonuclease Inhibitor"/>
    <property type="match status" value="1"/>
</dbReference>
<dbReference type="InterPro" id="IPR032675">
    <property type="entry name" value="LRR_dom_sf"/>
</dbReference>
<name>A0A9C6XA42_FRAOC</name>
<keyword evidence="2" id="KW-1185">Reference proteome</keyword>